<organism evidence="11 12">
    <name type="scientific">Peribacillus simplex</name>
    <dbReference type="NCBI Taxonomy" id="1478"/>
    <lineage>
        <taxon>Bacteria</taxon>
        <taxon>Bacillati</taxon>
        <taxon>Bacillota</taxon>
        <taxon>Bacilli</taxon>
        <taxon>Bacillales</taxon>
        <taxon>Bacillaceae</taxon>
        <taxon>Peribacillus</taxon>
    </lineage>
</organism>
<sequence>MKIYSEDFFYKGLLGFDSRTVMKNSLIATNSYQSFELEVNGKKRKIDAIKPNTKLYYIQKRLLKNFLVNIPLPNCVCGFVEGKNYLDFLKPHCNKKYYTRLDIKSFFNSIKSENINGILEEYIQINDEEKKQQILNDFCEIVTLNGSLPQGAVTSPQLSNIFFRRIDIRIRNYCRKFNVEYTRYADDMLFSSNEETMHKDFFIKRISKILKDYKLKLNNKKIIQSENSIVLNGYVVSNKISLSRKKLKKINTFINAFNNSDGKKKKFIGTEDYTYRLTKSKNLSFTMTDDLYINKLKIINYLAGFRSYLMTFSKPNNEDYCEDYFDKINNIEKMLEKLTKEGLPYNDKKSNIAIIIDHVKFGRVNGFNIEVRKINKSSHSNRMLYKHLKMNLNDRTLFVKFYPFPLKLDELINDIDKKALKNRILQNNINEIRYALKINEKG</sequence>
<keyword evidence="3" id="KW-0548">Nucleotidyltransferase</keyword>
<dbReference type="GO" id="GO:0051607">
    <property type="term" value="P:defense response to virus"/>
    <property type="evidence" value="ECO:0007669"/>
    <property type="project" value="UniProtKB-KW"/>
</dbReference>
<evidence type="ECO:0000259" key="10">
    <source>
        <dbReference type="PROSITE" id="PS50878"/>
    </source>
</evidence>
<dbReference type="InterPro" id="IPR000477">
    <property type="entry name" value="RT_dom"/>
</dbReference>
<dbReference type="SUPFAM" id="SSF56672">
    <property type="entry name" value="DNA/RNA polymerases"/>
    <property type="match status" value="1"/>
</dbReference>
<dbReference type="PROSITE" id="PS50878">
    <property type="entry name" value="RT_POL"/>
    <property type="match status" value="1"/>
</dbReference>
<evidence type="ECO:0000256" key="4">
    <source>
        <dbReference type="ARBA" id="ARBA00022723"/>
    </source>
</evidence>
<evidence type="ECO:0000256" key="6">
    <source>
        <dbReference type="ARBA" id="ARBA00022918"/>
    </source>
</evidence>
<dbReference type="InterPro" id="IPR043502">
    <property type="entry name" value="DNA/RNA_pol_sf"/>
</dbReference>
<dbReference type="PRINTS" id="PR00866">
    <property type="entry name" value="RNADNAPOLMS"/>
</dbReference>
<keyword evidence="6 11" id="KW-0695">RNA-directed DNA polymerase</keyword>
<evidence type="ECO:0000256" key="8">
    <source>
        <dbReference type="ARBA" id="ARBA00034120"/>
    </source>
</evidence>
<dbReference type="GO" id="GO:0003964">
    <property type="term" value="F:RNA-directed DNA polymerase activity"/>
    <property type="evidence" value="ECO:0007669"/>
    <property type="project" value="UniProtKB-KW"/>
</dbReference>
<dbReference type="PANTHER" id="PTHR34047">
    <property type="entry name" value="NUCLEAR INTRON MATURASE 1, MITOCHONDRIAL-RELATED"/>
    <property type="match status" value="1"/>
</dbReference>
<evidence type="ECO:0000256" key="1">
    <source>
        <dbReference type="ARBA" id="ARBA00012493"/>
    </source>
</evidence>
<keyword evidence="7" id="KW-0051">Antiviral defense</keyword>
<evidence type="ECO:0000256" key="9">
    <source>
        <dbReference type="ARBA" id="ARBA00048173"/>
    </source>
</evidence>
<evidence type="ECO:0000256" key="2">
    <source>
        <dbReference type="ARBA" id="ARBA00022679"/>
    </source>
</evidence>
<keyword evidence="2" id="KW-0808">Transferase</keyword>
<reference evidence="11 12" key="1">
    <citation type="submission" date="2019-07" db="EMBL/GenBank/DDBJ databases">
        <title>Genome assembly of Bacillus simplex strain GGC-P6A.</title>
        <authorList>
            <person name="Jennings M.E."/>
            <person name="Barton H.A."/>
        </authorList>
    </citation>
    <scope>NUCLEOTIDE SEQUENCE [LARGE SCALE GENOMIC DNA]</scope>
    <source>
        <strain evidence="11 12">GGC-P6A</strain>
    </source>
</reference>
<evidence type="ECO:0000256" key="5">
    <source>
        <dbReference type="ARBA" id="ARBA00022842"/>
    </source>
</evidence>
<accession>A0A8B5Y3N1</accession>
<evidence type="ECO:0000313" key="11">
    <source>
        <dbReference type="EMBL" id="TVX83706.1"/>
    </source>
</evidence>
<dbReference type="EMBL" id="VNKI01000001">
    <property type="protein sequence ID" value="TVX83706.1"/>
    <property type="molecule type" value="Genomic_DNA"/>
</dbReference>
<name>A0A8B5Y3N1_9BACI</name>
<dbReference type="CDD" id="cd03487">
    <property type="entry name" value="RT_Bac_retron_II"/>
    <property type="match status" value="1"/>
</dbReference>
<dbReference type="RefSeq" id="WP_144476251.1">
    <property type="nucleotide sequence ID" value="NZ_VNKI01000001.1"/>
</dbReference>
<dbReference type="Gene3D" id="3.30.70.270">
    <property type="match status" value="1"/>
</dbReference>
<keyword evidence="4" id="KW-0479">Metal-binding</keyword>
<gene>
    <name evidence="11" type="ORF">FQP34_00160</name>
</gene>
<dbReference type="InterPro" id="IPR051083">
    <property type="entry name" value="GrpII_Intron_Splice-Mob/Def"/>
</dbReference>
<dbReference type="Pfam" id="PF00078">
    <property type="entry name" value="RVT_1"/>
    <property type="match status" value="1"/>
</dbReference>
<dbReference type="Proteomes" id="UP000317770">
    <property type="component" value="Unassembled WGS sequence"/>
</dbReference>
<evidence type="ECO:0000313" key="12">
    <source>
        <dbReference type="Proteomes" id="UP000317770"/>
    </source>
</evidence>
<evidence type="ECO:0000256" key="3">
    <source>
        <dbReference type="ARBA" id="ARBA00022695"/>
    </source>
</evidence>
<dbReference type="AlphaFoldDB" id="A0A8B5Y3N1"/>
<protein>
    <recommendedName>
        <fullName evidence="1">RNA-directed DNA polymerase</fullName>
        <ecNumber evidence="1">2.7.7.49</ecNumber>
    </recommendedName>
</protein>
<comment type="caution">
    <text evidence="11">The sequence shown here is derived from an EMBL/GenBank/DDBJ whole genome shotgun (WGS) entry which is preliminary data.</text>
</comment>
<proteinExistence type="inferred from homology"/>
<dbReference type="PANTHER" id="PTHR34047:SF7">
    <property type="entry name" value="RNA-DIRECTED DNA POLYMERASE"/>
    <property type="match status" value="1"/>
</dbReference>
<feature type="domain" description="Reverse transcriptase" evidence="10">
    <location>
        <begin position="1"/>
        <end position="236"/>
    </location>
</feature>
<dbReference type="InterPro" id="IPR000123">
    <property type="entry name" value="Reverse_transcriptase_msDNA"/>
</dbReference>
<comment type="catalytic activity">
    <reaction evidence="9">
        <text>DNA(n) + a 2'-deoxyribonucleoside 5'-triphosphate = DNA(n+1) + diphosphate</text>
        <dbReference type="Rhea" id="RHEA:22508"/>
        <dbReference type="Rhea" id="RHEA-COMP:17339"/>
        <dbReference type="Rhea" id="RHEA-COMP:17340"/>
        <dbReference type="ChEBI" id="CHEBI:33019"/>
        <dbReference type="ChEBI" id="CHEBI:61560"/>
        <dbReference type="ChEBI" id="CHEBI:173112"/>
        <dbReference type="EC" id="2.7.7.49"/>
    </reaction>
</comment>
<evidence type="ECO:0000256" key="7">
    <source>
        <dbReference type="ARBA" id="ARBA00023118"/>
    </source>
</evidence>
<dbReference type="GO" id="GO:0003723">
    <property type="term" value="F:RNA binding"/>
    <property type="evidence" value="ECO:0007669"/>
    <property type="project" value="InterPro"/>
</dbReference>
<keyword evidence="5" id="KW-0460">Magnesium</keyword>
<comment type="similarity">
    <text evidence="8">Belongs to the bacterial reverse transcriptase family.</text>
</comment>
<dbReference type="InterPro" id="IPR043128">
    <property type="entry name" value="Rev_trsase/Diguanyl_cyclase"/>
</dbReference>
<dbReference type="EC" id="2.7.7.49" evidence="1"/>
<dbReference type="GO" id="GO:0046872">
    <property type="term" value="F:metal ion binding"/>
    <property type="evidence" value="ECO:0007669"/>
    <property type="project" value="UniProtKB-KW"/>
</dbReference>